<evidence type="ECO:0000313" key="3">
    <source>
        <dbReference type="EMBL" id="TQJ07507.1"/>
    </source>
</evidence>
<dbReference type="Proteomes" id="UP000317893">
    <property type="component" value="Unassembled WGS sequence"/>
</dbReference>
<gene>
    <name evidence="3" type="ORF">FB458_0569</name>
</gene>
<evidence type="ECO:0000313" key="4">
    <source>
        <dbReference type="Proteomes" id="UP000317893"/>
    </source>
</evidence>
<proteinExistence type="predicted"/>
<feature type="domain" description="Mammalian cell entry C-terminal" evidence="2">
    <location>
        <begin position="133"/>
        <end position="312"/>
    </location>
</feature>
<dbReference type="AlphaFoldDB" id="A0A542DWN6"/>
<protein>
    <submittedName>
        <fullName evidence="3">Phospholipid/cholesterol/gamma-HCH transport system substrate-binding protein</fullName>
    </submittedName>
</protein>
<dbReference type="GO" id="GO:0005576">
    <property type="term" value="C:extracellular region"/>
    <property type="evidence" value="ECO:0007669"/>
    <property type="project" value="TreeGrafter"/>
</dbReference>
<sequence>MARPTLPSPPAVPAVLRRPRVPGLGSTATRVVAVLVVVALAAGVYAFWPKHGETTLTAQFTRAVGLYPGSDVRILGVAVGKVTMVVPAGDRVDVTFQVDDTVPVPASAEAAIVAPSLVSDRYVQLLPAWTTGPRIADGATIPLDRTAVPVELDRISQSLDDLLVALGPNGANKEGSLSRLLQTSAANLGGQGQNLHDTTHDLSLALQTLSGGRDDFFATVKNLQSFTTLLARNDQQVRDLNANLATVSQQLEGERGDLGSALANLATALTEISTFVQDNRTVLKSDLAQLTRTTSTIVKNRDALAETLEDAPVALSNLQNAYHPETGTLDTRNNTPQLTDPRLLLCGVLSHLPQGGAACTQLFDLLKTLPILGQLPIPGIGLPSAVPSALTTAAPTTSPTAVPAGDALVHVRGADPTLGGLLGGDR</sequence>
<evidence type="ECO:0000259" key="1">
    <source>
        <dbReference type="Pfam" id="PF02470"/>
    </source>
</evidence>
<accession>A0A542DWN6</accession>
<dbReference type="InterPro" id="IPR024516">
    <property type="entry name" value="Mce_C"/>
</dbReference>
<dbReference type="Pfam" id="PF11887">
    <property type="entry name" value="Mce4_CUP1"/>
    <property type="match status" value="1"/>
</dbReference>
<reference evidence="3 4" key="1">
    <citation type="submission" date="2019-06" db="EMBL/GenBank/DDBJ databases">
        <title>Sequencing the genomes of 1000 actinobacteria strains.</title>
        <authorList>
            <person name="Klenk H.-P."/>
        </authorList>
    </citation>
    <scope>NUCLEOTIDE SEQUENCE [LARGE SCALE GENOMIC DNA]</scope>
    <source>
        <strain evidence="3 4">DSM 18607</strain>
    </source>
</reference>
<dbReference type="PANTHER" id="PTHR33371:SF4">
    <property type="entry name" value="INTERMEMBRANE PHOSPHOLIPID TRANSPORT SYSTEM BINDING PROTEIN MLAD"/>
    <property type="match status" value="1"/>
</dbReference>
<dbReference type="InterPro" id="IPR052336">
    <property type="entry name" value="MlaD_Phospholipid_Transporter"/>
</dbReference>
<dbReference type="InterPro" id="IPR005693">
    <property type="entry name" value="Mce"/>
</dbReference>
<dbReference type="InterPro" id="IPR003399">
    <property type="entry name" value="Mce/MlaD"/>
</dbReference>
<organism evidence="3 4">
    <name type="scientific">Lapillicoccus jejuensis</name>
    <dbReference type="NCBI Taxonomy" id="402171"/>
    <lineage>
        <taxon>Bacteria</taxon>
        <taxon>Bacillati</taxon>
        <taxon>Actinomycetota</taxon>
        <taxon>Actinomycetes</taxon>
        <taxon>Micrococcales</taxon>
        <taxon>Intrasporangiaceae</taxon>
        <taxon>Lapillicoccus</taxon>
    </lineage>
</organism>
<dbReference type="NCBIfam" id="TIGR00996">
    <property type="entry name" value="Mtu_fam_mce"/>
    <property type="match status" value="1"/>
</dbReference>
<dbReference type="Pfam" id="PF02470">
    <property type="entry name" value="MlaD"/>
    <property type="match status" value="1"/>
</dbReference>
<dbReference type="RefSeq" id="WP_141846591.1">
    <property type="nucleotide sequence ID" value="NZ_BAAAPR010000006.1"/>
</dbReference>
<dbReference type="OrthoDB" id="4516955at2"/>
<feature type="domain" description="Mce/MlaD" evidence="1">
    <location>
        <begin position="54"/>
        <end position="127"/>
    </location>
</feature>
<keyword evidence="4" id="KW-1185">Reference proteome</keyword>
<comment type="caution">
    <text evidence="3">The sequence shown here is derived from an EMBL/GenBank/DDBJ whole genome shotgun (WGS) entry which is preliminary data.</text>
</comment>
<name>A0A542DWN6_9MICO</name>
<evidence type="ECO:0000259" key="2">
    <source>
        <dbReference type="Pfam" id="PF11887"/>
    </source>
</evidence>
<dbReference type="PANTHER" id="PTHR33371">
    <property type="entry name" value="INTERMEMBRANE PHOSPHOLIPID TRANSPORT SYSTEM BINDING PROTEIN MLAD-RELATED"/>
    <property type="match status" value="1"/>
</dbReference>
<dbReference type="EMBL" id="VFMN01000001">
    <property type="protein sequence ID" value="TQJ07507.1"/>
    <property type="molecule type" value="Genomic_DNA"/>
</dbReference>